<dbReference type="AlphaFoldDB" id="A0A7V8NP90"/>
<sequence length="168" mass="17348">MASGPPPPFIPVTDCWKVVFKASMSGVNFATVVHVKAPWTSTPLAVATDAAHAWVTGPGFTQIQTPSITFGNIEVRKVDGSTISSDLTVSPYSGSHGAATNGPEAIQVAPIVTWRTGLAGRAYRGRSYIPGAESGNVISTGALWNSTFQSKIQAGANAFLATLATGTV</sequence>
<gene>
    <name evidence="1" type="ORF">HRJ53_07765</name>
</gene>
<keyword evidence="2" id="KW-1185">Reference proteome</keyword>
<comment type="caution">
    <text evidence="1">The sequence shown here is derived from an EMBL/GenBank/DDBJ whole genome shotgun (WGS) entry which is preliminary data.</text>
</comment>
<name>A0A7V8NP90_9BACT</name>
<reference evidence="1" key="1">
    <citation type="submission" date="2020-06" db="EMBL/GenBank/DDBJ databases">
        <title>Legume-microbial interactions unlock mineral nutrients during tropical forest succession.</title>
        <authorList>
            <person name="Epihov D.Z."/>
        </authorList>
    </citation>
    <scope>NUCLEOTIDE SEQUENCE [LARGE SCALE GENOMIC DNA]</scope>
    <source>
        <strain evidence="1">Pan2503</strain>
    </source>
</reference>
<organism evidence="1 2">
    <name type="scientific">Candidatus Acidiferrum panamense</name>
    <dbReference type="NCBI Taxonomy" id="2741543"/>
    <lineage>
        <taxon>Bacteria</taxon>
        <taxon>Pseudomonadati</taxon>
        <taxon>Acidobacteriota</taxon>
        <taxon>Terriglobia</taxon>
        <taxon>Candidatus Acidiferrales</taxon>
        <taxon>Candidatus Acidiferrum</taxon>
    </lineage>
</organism>
<accession>A0A7V8NP90</accession>
<evidence type="ECO:0000313" key="1">
    <source>
        <dbReference type="EMBL" id="MBA0084876.1"/>
    </source>
</evidence>
<feature type="non-terminal residue" evidence="1">
    <location>
        <position position="168"/>
    </location>
</feature>
<protein>
    <submittedName>
        <fullName evidence="1">Uncharacterized protein</fullName>
    </submittedName>
</protein>
<dbReference type="EMBL" id="JACDQQ010000748">
    <property type="protein sequence ID" value="MBA0084876.1"/>
    <property type="molecule type" value="Genomic_DNA"/>
</dbReference>
<dbReference type="Proteomes" id="UP000567293">
    <property type="component" value="Unassembled WGS sequence"/>
</dbReference>
<evidence type="ECO:0000313" key="2">
    <source>
        <dbReference type="Proteomes" id="UP000567293"/>
    </source>
</evidence>
<proteinExistence type="predicted"/>